<evidence type="ECO:0000256" key="6">
    <source>
        <dbReference type="ARBA" id="ARBA00048128"/>
    </source>
</evidence>
<evidence type="ECO:0000313" key="9">
    <source>
        <dbReference type="EMBL" id="BAI81164.1"/>
    </source>
</evidence>
<organism evidence="9 10">
    <name type="scientific">Deferribacter desulfuricans (strain DSM 14783 / JCM 11476 / NBRC 101012 / SSM1)</name>
    <dbReference type="NCBI Taxonomy" id="639282"/>
    <lineage>
        <taxon>Bacteria</taxon>
        <taxon>Pseudomonadati</taxon>
        <taxon>Deferribacterota</taxon>
        <taxon>Deferribacteres</taxon>
        <taxon>Deferribacterales</taxon>
        <taxon>Deferribacteraceae</taxon>
        <taxon>Deferribacter</taxon>
    </lineage>
</organism>
<dbReference type="Pfam" id="PF00483">
    <property type="entry name" value="NTP_transferase"/>
    <property type="match status" value="1"/>
</dbReference>
<dbReference type="CDD" id="cd02541">
    <property type="entry name" value="UGPase_prokaryotic"/>
    <property type="match status" value="1"/>
</dbReference>
<comment type="catalytic activity">
    <reaction evidence="6 7">
        <text>alpha-D-glucose 1-phosphate + UTP + H(+) = UDP-alpha-D-glucose + diphosphate</text>
        <dbReference type="Rhea" id="RHEA:19889"/>
        <dbReference type="ChEBI" id="CHEBI:15378"/>
        <dbReference type="ChEBI" id="CHEBI:33019"/>
        <dbReference type="ChEBI" id="CHEBI:46398"/>
        <dbReference type="ChEBI" id="CHEBI:58601"/>
        <dbReference type="ChEBI" id="CHEBI:58885"/>
        <dbReference type="EC" id="2.7.7.9"/>
    </reaction>
</comment>
<evidence type="ECO:0000256" key="1">
    <source>
        <dbReference type="ARBA" id="ARBA00006890"/>
    </source>
</evidence>
<evidence type="ECO:0000256" key="2">
    <source>
        <dbReference type="ARBA" id="ARBA00012415"/>
    </source>
</evidence>
<dbReference type="SUPFAM" id="SSF53448">
    <property type="entry name" value="Nucleotide-diphospho-sugar transferases"/>
    <property type="match status" value="1"/>
</dbReference>
<dbReference type="Proteomes" id="UP000001520">
    <property type="component" value="Chromosome"/>
</dbReference>
<reference evidence="9 10" key="1">
    <citation type="journal article" date="2010" name="DNA Res.">
        <title>Bacterial lifestyle in a deep-sea hydrothermal vent chimney revealed by the genome sequence of the thermophilic bacterium Deferribacter desulfuricans SSM1.</title>
        <authorList>
            <person name="Takaki Y."/>
            <person name="Shimamura S."/>
            <person name="Nakagawa S."/>
            <person name="Fukuhara Y."/>
            <person name="Horikawa H."/>
            <person name="Ankai A."/>
            <person name="Harada T."/>
            <person name="Hosoyama A."/>
            <person name="Oguchi A."/>
            <person name="Fukui S."/>
            <person name="Fujita N."/>
            <person name="Takami H."/>
            <person name="Takai K."/>
        </authorList>
    </citation>
    <scope>NUCLEOTIDE SEQUENCE [LARGE SCALE GENOMIC DNA]</scope>
    <source>
        <strain evidence="10">DSM 14783 / JCM 11476 / NBRC 101012 / SSM1</strain>
    </source>
</reference>
<dbReference type="RefSeq" id="WP_013008410.1">
    <property type="nucleotide sequence ID" value="NC_013939.1"/>
</dbReference>
<evidence type="ECO:0000259" key="8">
    <source>
        <dbReference type="Pfam" id="PF00483"/>
    </source>
</evidence>
<proteinExistence type="inferred from homology"/>
<dbReference type="PANTHER" id="PTHR43197:SF1">
    <property type="entry name" value="UTP--GLUCOSE-1-PHOSPHATE URIDYLYLTRANSFERASE"/>
    <property type="match status" value="1"/>
</dbReference>
<evidence type="ECO:0000256" key="5">
    <source>
        <dbReference type="ARBA" id="ARBA00022695"/>
    </source>
</evidence>
<keyword evidence="4 7" id="KW-0808">Transferase</keyword>
<accession>D3P8X4</accession>
<gene>
    <name evidence="9" type="ordered locus">DEFDS_1708</name>
</gene>
<dbReference type="HOGENOM" id="CLU_029499_1_2_0"/>
<dbReference type="eggNOG" id="COG1210">
    <property type="taxonomic scope" value="Bacteria"/>
</dbReference>
<dbReference type="Gene3D" id="3.90.550.10">
    <property type="entry name" value="Spore Coat Polysaccharide Biosynthesis Protein SpsA, Chain A"/>
    <property type="match status" value="1"/>
</dbReference>
<name>D3P8X4_DEFDS</name>
<dbReference type="PANTHER" id="PTHR43197">
    <property type="entry name" value="UTP--GLUCOSE-1-PHOSPHATE URIDYLYLTRANSFERASE"/>
    <property type="match status" value="1"/>
</dbReference>
<evidence type="ECO:0000313" key="10">
    <source>
        <dbReference type="Proteomes" id="UP000001520"/>
    </source>
</evidence>
<dbReference type="NCBIfam" id="TIGR01099">
    <property type="entry name" value="galU"/>
    <property type="match status" value="1"/>
</dbReference>
<dbReference type="InterPro" id="IPR005835">
    <property type="entry name" value="NTP_transferase_dom"/>
</dbReference>
<dbReference type="GO" id="GO:0006011">
    <property type="term" value="P:UDP-alpha-D-glucose metabolic process"/>
    <property type="evidence" value="ECO:0007669"/>
    <property type="project" value="InterPro"/>
</dbReference>
<dbReference type="GO" id="GO:0003983">
    <property type="term" value="F:UTP:glucose-1-phosphate uridylyltransferase activity"/>
    <property type="evidence" value="ECO:0007669"/>
    <property type="project" value="UniProtKB-EC"/>
</dbReference>
<evidence type="ECO:0000256" key="3">
    <source>
        <dbReference type="ARBA" id="ARBA00019048"/>
    </source>
</evidence>
<sequence>MKKVRKAVIPVAGFGTRMLPASKAIPKEMITLIDKPLIQYAVEEAINAGIETVIFVTSKHKKSIEDHFDRNFDLEEALKKGGKEKELEKIIELSNCCEIVSVRQKEQRGLGDAVYCAKNIVGDEPFAVILPDDVMLSKEPVIGQLIENYEKVGGSVIALQEVLPEDASKYGIVSVKDKVEDRLFLLDDMVEKPKKNPPSNYAIIGRYVLDSKVMTNIGETEPGALGEIQLTDAIKKEAFLGNVYGYLFKGERFDCGNVKGYLEAIINFALERDDLKDYLVEIIKNKFL</sequence>
<dbReference type="KEGG" id="ddf:DEFDS_1708"/>
<comment type="similarity">
    <text evidence="1 7">Belongs to the UDPGP type 2 family.</text>
</comment>
<evidence type="ECO:0000256" key="7">
    <source>
        <dbReference type="RuleBase" id="RU361259"/>
    </source>
</evidence>
<dbReference type="STRING" id="639282.DEFDS_1708"/>
<feature type="domain" description="Nucleotidyl transferase" evidence="8">
    <location>
        <begin position="6"/>
        <end position="265"/>
    </location>
</feature>
<keyword evidence="10" id="KW-1185">Reference proteome</keyword>
<dbReference type="InterPro" id="IPR029044">
    <property type="entry name" value="Nucleotide-diphossugar_trans"/>
</dbReference>
<dbReference type="EC" id="2.7.7.9" evidence="2 7"/>
<dbReference type="AlphaFoldDB" id="D3P8X4"/>
<dbReference type="InterPro" id="IPR005771">
    <property type="entry name" value="GalU_uridylyltTrfase_bac/arc"/>
</dbReference>
<keyword evidence="5 7" id="KW-0548">Nucleotidyltransferase</keyword>
<protein>
    <recommendedName>
        <fullName evidence="3 7">UTP--glucose-1-phosphate uridylyltransferase</fullName>
        <ecNumber evidence="2 7">2.7.7.9</ecNumber>
    </recommendedName>
    <alternativeName>
        <fullName evidence="7">UDP-glucose pyrophosphorylase</fullName>
    </alternativeName>
</protein>
<dbReference type="EMBL" id="AP011529">
    <property type="protein sequence ID" value="BAI81164.1"/>
    <property type="molecule type" value="Genomic_DNA"/>
</dbReference>
<evidence type="ECO:0000256" key="4">
    <source>
        <dbReference type="ARBA" id="ARBA00022679"/>
    </source>
</evidence>